<sequence>MSGFIEALSNPAFPFIRNAFFAGLLSSVLFGILGSVVTVRRIASLAGAISHAVLGGIGMALFFSATNIIPGFPPMAGAIVFALLSAMIIGIVSLKAKQREDTVINAIWAIGMSVGVLFMAKTPGYTDPSSYLFGNILLISNRDLLLMAVLDCIVVFLAWRFYPQIAASSFDEEFARVRNVPAAALFLILLSIVAVAIVLLQTFVGIVMVIAMLTLPAGSAAYVSKSLGGMMLISTIFSAFFSTGGLILGWAFDAPVGAMVVILAGIVFLAAAGIKVVRGR</sequence>
<feature type="transmembrane region" description="Helical" evidence="7">
    <location>
        <begin position="20"/>
        <end position="39"/>
    </location>
</feature>
<dbReference type="KEGG" id="bhc:JFL75_20725"/>
<dbReference type="Proteomes" id="UP000595917">
    <property type="component" value="Chromosome"/>
</dbReference>
<comment type="similarity">
    <text evidence="2 6">Belongs to the ABC-3 integral membrane protein family.</text>
</comment>
<dbReference type="InterPro" id="IPR001626">
    <property type="entry name" value="ABC_TroCD"/>
</dbReference>
<comment type="subcellular location">
    <subcellularLocation>
        <location evidence="6">Cell membrane</location>
        <topology evidence="6">Multi-pass membrane protein</topology>
    </subcellularLocation>
    <subcellularLocation>
        <location evidence="1">Membrane</location>
        <topology evidence="1">Multi-pass membrane protein</topology>
    </subcellularLocation>
</comment>
<name>A0A7T8BAF7_9SPIR</name>
<feature type="transmembrane region" description="Helical" evidence="7">
    <location>
        <begin position="51"/>
        <end position="69"/>
    </location>
</feature>
<reference evidence="8" key="1">
    <citation type="submission" date="2021-01" db="EMBL/GenBank/DDBJ databases">
        <title>Description of Breznakiella homolactica.</title>
        <authorList>
            <person name="Song Y."/>
            <person name="Brune A."/>
        </authorList>
    </citation>
    <scope>NUCLEOTIDE SEQUENCE</scope>
    <source>
        <strain evidence="8">RmG30</strain>
    </source>
</reference>
<evidence type="ECO:0000313" key="9">
    <source>
        <dbReference type="Proteomes" id="UP000595917"/>
    </source>
</evidence>
<dbReference type="EMBL" id="CP067089">
    <property type="protein sequence ID" value="QQO09321.1"/>
    <property type="molecule type" value="Genomic_DNA"/>
</dbReference>
<dbReference type="Pfam" id="PF00950">
    <property type="entry name" value="ABC-3"/>
    <property type="match status" value="1"/>
</dbReference>
<keyword evidence="6" id="KW-0813">Transport</keyword>
<protein>
    <submittedName>
        <fullName evidence="8">Metal ABC transporter permease</fullName>
    </submittedName>
</protein>
<evidence type="ECO:0000256" key="2">
    <source>
        <dbReference type="ARBA" id="ARBA00008034"/>
    </source>
</evidence>
<dbReference type="PANTHER" id="PTHR30477:SF18">
    <property type="entry name" value="METAL TRANSPORT SYSTEM MEMBRANE PROTEIN CT_417-RELATED"/>
    <property type="match status" value="1"/>
</dbReference>
<gene>
    <name evidence="8" type="ORF">JFL75_20725</name>
</gene>
<dbReference type="CDD" id="cd06550">
    <property type="entry name" value="TM_ABC_iron-siderophores_like"/>
    <property type="match status" value="1"/>
</dbReference>
<evidence type="ECO:0000313" key="8">
    <source>
        <dbReference type="EMBL" id="QQO09321.1"/>
    </source>
</evidence>
<dbReference type="AlphaFoldDB" id="A0A7T8BAF7"/>
<proteinExistence type="inferred from homology"/>
<evidence type="ECO:0000256" key="4">
    <source>
        <dbReference type="ARBA" id="ARBA00022989"/>
    </source>
</evidence>
<feature type="transmembrane region" description="Helical" evidence="7">
    <location>
        <begin position="75"/>
        <end position="94"/>
    </location>
</feature>
<dbReference type="RefSeq" id="WP_215626627.1">
    <property type="nucleotide sequence ID" value="NZ_CP067089.2"/>
</dbReference>
<evidence type="ECO:0000256" key="6">
    <source>
        <dbReference type="RuleBase" id="RU003943"/>
    </source>
</evidence>
<keyword evidence="5 7" id="KW-0472">Membrane</keyword>
<dbReference type="GO" id="GO:0055085">
    <property type="term" value="P:transmembrane transport"/>
    <property type="evidence" value="ECO:0007669"/>
    <property type="project" value="InterPro"/>
</dbReference>
<feature type="transmembrane region" description="Helical" evidence="7">
    <location>
        <begin position="206"/>
        <end position="223"/>
    </location>
</feature>
<organism evidence="8 9">
    <name type="scientific">Breznakiella homolactica</name>
    <dbReference type="NCBI Taxonomy" id="2798577"/>
    <lineage>
        <taxon>Bacteria</taxon>
        <taxon>Pseudomonadati</taxon>
        <taxon>Spirochaetota</taxon>
        <taxon>Spirochaetia</taxon>
        <taxon>Spirochaetales</taxon>
        <taxon>Breznakiellaceae</taxon>
        <taxon>Breznakiella</taxon>
    </lineage>
</organism>
<accession>A0A7T8BAF7</accession>
<dbReference type="Gene3D" id="1.10.3470.10">
    <property type="entry name" value="ABC transporter involved in vitamin B12 uptake, BtuC"/>
    <property type="match status" value="1"/>
</dbReference>
<dbReference type="SUPFAM" id="SSF81345">
    <property type="entry name" value="ABC transporter involved in vitamin B12 uptake, BtuC"/>
    <property type="match status" value="1"/>
</dbReference>
<feature type="transmembrane region" description="Helical" evidence="7">
    <location>
        <begin position="258"/>
        <end position="277"/>
    </location>
</feature>
<feature type="transmembrane region" description="Helical" evidence="7">
    <location>
        <begin position="144"/>
        <end position="162"/>
    </location>
</feature>
<dbReference type="GO" id="GO:0010043">
    <property type="term" value="P:response to zinc ion"/>
    <property type="evidence" value="ECO:0007669"/>
    <property type="project" value="TreeGrafter"/>
</dbReference>
<feature type="transmembrane region" description="Helical" evidence="7">
    <location>
        <begin position="230"/>
        <end position="252"/>
    </location>
</feature>
<evidence type="ECO:0000256" key="5">
    <source>
        <dbReference type="ARBA" id="ARBA00023136"/>
    </source>
</evidence>
<keyword evidence="4 7" id="KW-1133">Transmembrane helix</keyword>
<evidence type="ECO:0000256" key="1">
    <source>
        <dbReference type="ARBA" id="ARBA00004141"/>
    </source>
</evidence>
<keyword evidence="3 6" id="KW-0812">Transmembrane</keyword>
<feature type="transmembrane region" description="Helical" evidence="7">
    <location>
        <begin position="106"/>
        <end position="124"/>
    </location>
</feature>
<feature type="transmembrane region" description="Helical" evidence="7">
    <location>
        <begin position="182"/>
        <end position="200"/>
    </location>
</feature>
<keyword evidence="9" id="KW-1185">Reference proteome</keyword>
<dbReference type="PANTHER" id="PTHR30477">
    <property type="entry name" value="ABC-TRANSPORTER METAL-BINDING PROTEIN"/>
    <property type="match status" value="1"/>
</dbReference>
<evidence type="ECO:0000256" key="3">
    <source>
        <dbReference type="ARBA" id="ARBA00022692"/>
    </source>
</evidence>
<dbReference type="GO" id="GO:0043190">
    <property type="term" value="C:ATP-binding cassette (ABC) transporter complex"/>
    <property type="evidence" value="ECO:0007669"/>
    <property type="project" value="InterPro"/>
</dbReference>
<dbReference type="InterPro" id="IPR037294">
    <property type="entry name" value="ABC_BtuC-like"/>
</dbReference>
<evidence type="ECO:0000256" key="7">
    <source>
        <dbReference type="SAM" id="Phobius"/>
    </source>
</evidence>